<feature type="domain" description="EGF-like" evidence="3">
    <location>
        <begin position="327"/>
        <end position="361"/>
    </location>
</feature>
<evidence type="ECO:0000259" key="4">
    <source>
        <dbReference type="SMART" id="SM00208"/>
    </source>
</evidence>
<dbReference type="PANTHER" id="PTHR45756:SF1">
    <property type="entry name" value="PROTEIN KINASE DOMAIN CONTAINING PROTEIN"/>
    <property type="match status" value="1"/>
</dbReference>
<feature type="domain" description="EGF-like" evidence="3">
    <location>
        <begin position="472"/>
        <end position="507"/>
    </location>
</feature>
<feature type="domain" description="EGF-like" evidence="3">
    <location>
        <begin position="723"/>
        <end position="757"/>
    </location>
</feature>
<gene>
    <name evidence="5" type="ORF">EIN_123590</name>
</gene>
<feature type="domain" description="EGF-like" evidence="3">
    <location>
        <begin position="1295"/>
        <end position="1330"/>
    </location>
</feature>
<proteinExistence type="predicted"/>
<protein>
    <submittedName>
        <fullName evidence="5">A2L zinc ribbon domain containing protein</fullName>
    </submittedName>
</protein>
<feature type="domain" description="EGF-like" evidence="3">
    <location>
        <begin position="436"/>
        <end position="471"/>
    </location>
</feature>
<feature type="domain" description="TNFR-Cys" evidence="4">
    <location>
        <begin position="1422"/>
        <end position="1454"/>
    </location>
</feature>
<feature type="domain" description="EGF-like" evidence="3">
    <location>
        <begin position="508"/>
        <end position="540"/>
    </location>
</feature>
<feature type="domain" description="EGF-like" evidence="3">
    <location>
        <begin position="649"/>
        <end position="684"/>
    </location>
</feature>
<feature type="domain" description="EGF-like" evidence="3">
    <location>
        <begin position="1438"/>
        <end position="1472"/>
    </location>
</feature>
<feature type="signal peptide" evidence="2">
    <location>
        <begin position="1"/>
        <end position="19"/>
    </location>
</feature>
<dbReference type="KEGG" id="eiv:EIN_123590"/>
<dbReference type="SMART" id="SM00208">
    <property type="entry name" value="TNFR"/>
    <property type="match status" value="5"/>
</dbReference>
<feature type="domain" description="EGF-like" evidence="3">
    <location>
        <begin position="1260"/>
        <end position="1294"/>
    </location>
</feature>
<feature type="domain" description="TNFR-Cys" evidence="4">
    <location>
        <begin position="1282"/>
        <end position="1312"/>
    </location>
</feature>
<feature type="domain" description="EGF-like" evidence="3">
    <location>
        <begin position="1225"/>
        <end position="1259"/>
    </location>
</feature>
<feature type="chain" id="PRO_5001980384" evidence="2">
    <location>
        <begin position="20"/>
        <end position="2289"/>
    </location>
</feature>
<keyword evidence="1" id="KW-0472">Membrane</keyword>
<keyword evidence="2" id="KW-0732">Signal</keyword>
<organism evidence="5 6">
    <name type="scientific">Entamoeba invadens IP1</name>
    <dbReference type="NCBI Taxonomy" id="370355"/>
    <lineage>
        <taxon>Eukaryota</taxon>
        <taxon>Amoebozoa</taxon>
        <taxon>Evosea</taxon>
        <taxon>Archamoebae</taxon>
        <taxon>Mastigamoebida</taxon>
        <taxon>Entamoebidae</taxon>
        <taxon>Entamoeba</taxon>
    </lineage>
</organism>
<evidence type="ECO:0000256" key="2">
    <source>
        <dbReference type="SAM" id="SignalP"/>
    </source>
</evidence>
<dbReference type="Gene3D" id="2.10.220.10">
    <property type="entry name" value="Hormone Receptor, Insulin-like Growth Factor Receptor 1, Chain A, domain 2"/>
    <property type="match status" value="2"/>
</dbReference>
<feature type="domain" description="EGF-like" evidence="3">
    <location>
        <begin position="973"/>
        <end position="1009"/>
    </location>
</feature>
<evidence type="ECO:0000259" key="3">
    <source>
        <dbReference type="SMART" id="SM00181"/>
    </source>
</evidence>
<feature type="domain" description="EGF-like" evidence="3">
    <location>
        <begin position="1569"/>
        <end position="1611"/>
    </location>
</feature>
<feature type="domain" description="EGF-like" evidence="3">
    <location>
        <begin position="1943"/>
        <end position="1976"/>
    </location>
</feature>
<dbReference type="InterPro" id="IPR009030">
    <property type="entry name" value="Growth_fac_rcpt_cys_sf"/>
</dbReference>
<dbReference type="InterPro" id="IPR006212">
    <property type="entry name" value="Furin_repeat"/>
</dbReference>
<feature type="domain" description="EGF-like" evidence="3">
    <location>
        <begin position="1045"/>
        <end position="1079"/>
    </location>
</feature>
<feature type="domain" description="EGF-like" evidence="3">
    <location>
        <begin position="900"/>
        <end position="935"/>
    </location>
</feature>
<feature type="domain" description="EGF-like" evidence="3">
    <location>
        <begin position="1519"/>
        <end position="1558"/>
    </location>
</feature>
<evidence type="ECO:0000313" key="5">
    <source>
        <dbReference type="EMBL" id="ELP92348.1"/>
    </source>
</evidence>
<feature type="domain" description="EGF-like" evidence="3">
    <location>
        <begin position="1797"/>
        <end position="1827"/>
    </location>
</feature>
<feature type="transmembrane region" description="Helical" evidence="1">
    <location>
        <begin position="2143"/>
        <end position="2172"/>
    </location>
</feature>
<reference evidence="5 6" key="1">
    <citation type="submission" date="2012-10" db="EMBL/GenBank/DDBJ databases">
        <authorList>
            <person name="Zafar N."/>
            <person name="Inman J."/>
            <person name="Hall N."/>
            <person name="Lorenzi H."/>
            <person name="Caler E."/>
        </authorList>
    </citation>
    <scope>NUCLEOTIDE SEQUENCE [LARGE SCALE GENOMIC DNA]</scope>
    <source>
        <strain evidence="5 6">IP1</strain>
    </source>
</reference>
<dbReference type="OrthoDB" id="339325at2759"/>
<feature type="domain" description="EGF-like" evidence="3">
    <location>
        <begin position="292"/>
        <end position="326"/>
    </location>
</feature>
<accession>A0A0A1UAZ4</accession>
<keyword evidence="1" id="KW-0812">Transmembrane</keyword>
<feature type="domain" description="EGF-like" evidence="3">
    <location>
        <begin position="830"/>
        <end position="865"/>
    </location>
</feature>
<feature type="domain" description="EGF-like" evidence="3">
    <location>
        <begin position="1010"/>
        <end position="1044"/>
    </location>
</feature>
<dbReference type="Proteomes" id="UP000014680">
    <property type="component" value="Unassembled WGS sequence"/>
</dbReference>
<dbReference type="SMART" id="SM00181">
    <property type="entry name" value="EGF"/>
    <property type="match status" value="34"/>
</dbReference>
<feature type="domain" description="EGF-like" evidence="3">
    <location>
        <begin position="1187"/>
        <end position="1224"/>
    </location>
</feature>
<feature type="domain" description="EGF-like" evidence="3">
    <location>
        <begin position="685"/>
        <end position="722"/>
    </location>
</feature>
<feature type="non-terminal residue" evidence="5">
    <location>
        <position position="1"/>
    </location>
</feature>
<name>A0A0A1UAZ4_ENTIV</name>
<feature type="domain" description="EGF-like" evidence="3">
    <location>
        <begin position="1473"/>
        <end position="1508"/>
    </location>
</feature>
<dbReference type="InterPro" id="IPR001368">
    <property type="entry name" value="TNFR/NGFR_Cys_rich_reg"/>
</dbReference>
<feature type="domain" description="EGF-like" evidence="3">
    <location>
        <begin position="227"/>
        <end position="258"/>
    </location>
</feature>
<dbReference type="PANTHER" id="PTHR45756">
    <property type="entry name" value="PALMITOYLTRANSFERASE"/>
    <property type="match status" value="1"/>
</dbReference>
<feature type="domain" description="EGF-like" evidence="3">
    <location>
        <begin position="1401"/>
        <end position="1437"/>
    </location>
</feature>
<dbReference type="GeneID" id="14891311"/>
<feature type="non-terminal residue" evidence="5">
    <location>
        <position position="2289"/>
    </location>
</feature>
<dbReference type="EMBL" id="KB206380">
    <property type="protein sequence ID" value="ELP92348.1"/>
    <property type="molecule type" value="Genomic_DNA"/>
</dbReference>
<feature type="domain" description="EGF-like" evidence="3">
    <location>
        <begin position="1668"/>
        <end position="1703"/>
    </location>
</feature>
<feature type="domain" description="EGF-like" evidence="3">
    <location>
        <begin position="614"/>
        <end position="648"/>
    </location>
</feature>
<dbReference type="RefSeq" id="XP_004259119.1">
    <property type="nucleotide sequence ID" value="XM_004259071.1"/>
</dbReference>
<feature type="domain" description="EGF-like" evidence="3">
    <location>
        <begin position="399"/>
        <end position="435"/>
    </location>
</feature>
<feature type="domain" description="EGF-like" evidence="3">
    <location>
        <begin position="1366"/>
        <end position="1400"/>
    </location>
</feature>
<evidence type="ECO:0000256" key="1">
    <source>
        <dbReference type="SAM" id="Phobius"/>
    </source>
</evidence>
<dbReference type="SMART" id="SM00261">
    <property type="entry name" value="FU"/>
    <property type="match status" value="21"/>
</dbReference>
<feature type="domain" description="TNFR-Cys" evidence="4">
    <location>
        <begin position="996"/>
        <end position="1029"/>
    </location>
</feature>
<evidence type="ECO:0000313" key="6">
    <source>
        <dbReference type="Proteomes" id="UP000014680"/>
    </source>
</evidence>
<dbReference type="InterPro" id="IPR000742">
    <property type="entry name" value="EGF"/>
</dbReference>
<dbReference type="VEuPathDB" id="AmoebaDB:EIN_123590"/>
<feature type="domain" description="TNFR-Cys" evidence="4">
    <location>
        <begin position="707"/>
        <end position="739"/>
    </location>
</feature>
<feature type="domain" description="TNFR-Cys" evidence="4">
    <location>
        <begin position="779"/>
        <end position="811"/>
    </location>
</feature>
<feature type="domain" description="EGF-like" evidence="3">
    <location>
        <begin position="579"/>
        <end position="613"/>
    </location>
</feature>
<dbReference type="SUPFAM" id="SSF57184">
    <property type="entry name" value="Growth factor receptor domain"/>
    <property type="match status" value="10"/>
</dbReference>
<keyword evidence="1" id="KW-1133">Transmembrane helix</keyword>
<feature type="domain" description="EGF-like" evidence="3">
    <location>
        <begin position="795"/>
        <end position="829"/>
    </location>
</feature>
<sequence length="2289" mass="247826">MRWMRMLLFVLCTLSMEWCDVGGNIACFIQKPTKCSHNNFELQNDVLVLKQSNFTKIQCSVTNHLFVSVEYFEGVLTVDLKNTVLKIVDKNLEFQDVNYHSFNFSNKNRGVSNIVHQRKKSMTCNGLTVDNCLECFPTWVGCALCEQGYTLMYRTVNSQKQYTCTYGTTIPSGYLKRCNDNWKYNESTGRCCAINCSSETCSASFTTSCATCTSPYKLVGYSCYYNGCTVANCETCSSSGVCSTCKSGYTFKNSSYCEKNSIIIPNCATYRGTSCTKCESNYYLLNSTFCQLCDTTCGGSCFDSTGYCSSCSTGLVYTNPKSMQCEVCSNYDSKCVECLTPNRQCRVCTNGYYPSSNSNCISCDSTCASTGCNTQTGACGTCVSNQYTIISETSVTCQTCSSFDTNCVECSTISRKCTKCTSGMYPSTTSPFTCVSCDSTCLNGCNTQTGYCEICSSQYTPAITQPSKFCSSCSSIDPNCNTCSSTERKCLSCASPYFVGNSGANCVQCDFSCSLCDANGYCTSCASNYVMYDTQNTKCQSCADFDSNCETCPGGNEKKCTTCKTTNMYPSPDTGKCISCSTTCGGSCDQTDGHCTSCESGLVFTSPPSTICEVCKNFDSHCATCADNGVRSCLVCSSGYYPLSGMCVACSATCQQNKCNTASGQCTKCIDNYVVTSPISTNCESCSVYDQNCVTCATDFTRKCIACKPNYYIKTSGDYKCQSCSSTCGGACDGSNGICTTCSSGMVPNNPPSTTCITCQAFDSNCESCVTGERKCTKCSTPNMYPDDTSHMCVSCSTTCGGSCDAINGICTTCQDNYVFQSTKSRVCEQCSTFDEHCNKCSSAFDRKCVTCNTGYYSNENGVCVPCGQNCNSCDGSTGVCSSCGPNNVFSESDNKTCMTCSSFDVLCSTCSSSFERKCATCLTGSYLSNGPKCTLCDTTCDTNYCNIQSGICPKCSQPQYVVTSPQSTRCVNCSVFDTNCMECKGDYSSRQCVRCASGMYPSSSGSCVSCSSTCGGQCNTMSGECTGCQTNYVFSDPKGLTCQTCYDFDSKCTTCFSDFSRKCVVCNDGYYAVDGKCKLCDESCGGKCDTTSGHCTGCNTNKVFSTTNNSVCVACADFDANCRVCASSGERKCNTCTNKTHPDEIGNCVPCDTQCTTGCNGQTGVCVNCNSNEVIDESDGTTKCEACSSFDSNCNLCASDQSRACEECNTNYYPDTSTDFKCKSCDATCNGSCNTRNGYCTGCLSNYVFISSTSMTCQSCRTFDPHCETCSPDFSRKCVTCDSGYYPSNGICVACSTTCQQNECNTATGQCTLCIDNHVVTSPISTNCIMCSAWNKDCVTCATNFTQKCVKCTHGKFASNGKCIDCDSTCGGACNGVSGHCTGCTATYVPSNTNLSLCILCQAFDVNCESCVTGERKCTKCSTPNMYPDDTSHMCVSCSTTCGGSCDATNGICTTCQDNYVFQSTKSRVCESCSTFDAHCNKCSSAFDRKCVMCNTGYYPDEIGVCVPCDTINTNCTSCSQITKKCLACKDPQYVALNGICSNCEVGTYKKTETTCESCYFATENCNVCSTLSVGVSNCTSCMANHVLNGGECQLCPSGKYYNPNSKSCQSNDVNCQIQVDESTCLLCNNNYFLANGVCQQTTRCQSPSNTTMSSCDCYDQISVNSDCKEKLTNCKHQKVEKGNSVCINCNDNFTLNGNDCQHAQQNLEIRNGITYKCGDGAYLNISNECVGCGVSVSICQLSKTKMIPLQCQTNYIFDTTTNQCVTDDNCQTTKYGFCTKCTSDLNYISQGRCSKCQTTNCAICDRSTCMKCLDGFVKYTDTWCVSRSEISTCNAFSSSGCVVCSEGYYQTDAKNIEDKYDYCVPIESTTVTNCKRYSAKNTKCVECLDAFKLKGGICAETFDEDDKLKTNTKTATETSCQIRNNKGCQHCADGYYNINNECVQCENDCLTCYNTTYCTSCKSGFYLDKLGNCKSLGALQESCNIALPGGSGCAICNSGYYREGISCTQCDESCALCVNSYECLACKDGYFNIPSEGKLCESNTTLANCELSSSSGCERCVSGHFLSNYKCYECSSNCTSCESESVCTICNEREYVLVDSQCLHFTEVEFCVSALNSKCVKCEGRREPTDSGDSCTKSVNLGVVIGIPITVLILLVIFMTMIILLLIILFNKRQVKKKMQNVCVFKMSRSNISMIRLDEFICSNKKVLKFDIDSDALIPVDEESRDLICIGNLTKHHLKVQFSVIEGCDCYQIRTVPSIVTLKKGEACEFEIFIKPLCSCKIDEHFV</sequence>
<keyword evidence="6" id="KW-1185">Reference proteome</keyword>
<feature type="domain" description="EGF-like" evidence="3">
    <location>
        <begin position="2011"/>
        <end position="2043"/>
    </location>
</feature>
<feature type="domain" description="EGF-like" evidence="3">
    <location>
        <begin position="1080"/>
        <end position="1114"/>
    </location>
</feature>
<feature type="domain" description="EGF-like" evidence="3">
    <location>
        <begin position="123"/>
        <end position="165"/>
    </location>
</feature>
<dbReference type="InterPro" id="IPR053215">
    <property type="entry name" value="TKL_Ser/Thr_kinase"/>
</dbReference>